<feature type="domain" description="Pyridoxamine 5'-phosphate oxidase N-terminal" evidence="1">
    <location>
        <begin position="30"/>
        <end position="149"/>
    </location>
</feature>
<dbReference type="EMBL" id="VANS01000003">
    <property type="protein sequence ID" value="TMM51585.1"/>
    <property type="molecule type" value="Genomic_DNA"/>
</dbReference>
<gene>
    <name evidence="2" type="ORF">FDT80_12555</name>
</gene>
<evidence type="ECO:0000313" key="2">
    <source>
        <dbReference type="EMBL" id="TMM51585.1"/>
    </source>
</evidence>
<dbReference type="Pfam" id="PF01243">
    <property type="entry name" value="PNPOx_N"/>
    <property type="match status" value="1"/>
</dbReference>
<dbReference type="InterPro" id="IPR011576">
    <property type="entry name" value="Pyridox_Oxase_N"/>
</dbReference>
<dbReference type="RefSeq" id="WP_138662660.1">
    <property type="nucleotide sequence ID" value="NZ_VANS01000003.1"/>
</dbReference>
<keyword evidence="3" id="KW-1185">Reference proteome</keyword>
<dbReference type="NCBIfam" id="TIGR04025">
    <property type="entry name" value="PPOX_FMN_DR2398"/>
    <property type="match status" value="1"/>
</dbReference>
<accession>A0A5S3PI20</accession>
<dbReference type="InterPro" id="IPR012349">
    <property type="entry name" value="Split_barrel_FMN-bd"/>
</dbReference>
<protein>
    <submittedName>
        <fullName evidence="2">Pyridoxamine 5'-phosphate oxidase family protein</fullName>
    </submittedName>
</protein>
<dbReference type="OrthoDB" id="9790331at2"/>
<proteinExistence type="predicted"/>
<dbReference type="Proteomes" id="UP000309550">
    <property type="component" value="Unassembled WGS sequence"/>
</dbReference>
<dbReference type="PANTHER" id="PTHR42815:SF2">
    <property type="entry name" value="FAD-BINDING, PUTATIVE (AFU_ORTHOLOGUE AFUA_6G07600)-RELATED"/>
    <property type="match status" value="1"/>
</dbReference>
<dbReference type="AlphaFoldDB" id="A0A5S3PI20"/>
<evidence type="ECO:0000259" key="1">
    <source>
        <dbReference type="Pfam" id="PF01243"/>
    </source>
</evidence>
<evidence type="ECO:0000313" key="3">
    <source>
        <dbReference type="Proteomes" id="UP000309550"/>
    </source>
</evidence>
<sequence length="202" mass="21981">MRWIEDQTELEVHYGSPGAPSLRKVARHLTPLYRDWIMASKFCVLTTVGTEGTDGSPRGDDGPVVLELDPGTLALPDWRGNNRLDSLRNIVTDGRVSLMFMVAGSNTVVRVNGRARLTDDAGLRARFDKDGRQPATVIVIRIAEVYTQCARALIRSGLWTAAQGRTADLPTPGQILAEVTSGEEGGAAYDGAWGERAAKTMW</sequence>
<organism evidence="2 3">
    <name type="scientific">Sulfitobacter sabulilitoris</name>
    <dbReference type="NCBI Taxonomy" id="2562655"/>
    <lineage>
        <taxon>Bacteria</taxon>
        <taxon>Pseudomonadati</taxon>
        <taxon>Pseudomonadota</taxon>
        <taxon>Alphaproteobacteria</taxon>
        <taxon>Rhodobacterales</taxon>
        <taxon>Roseobacteraceae</taxon>
        <taxon>Sulfitobacter</taxon>
    </lineage>
</organism>
<dbReference type="PANTHER" id="PTHR42815">
    <property type="entry name" value="FAD-BINDING, PUTATIVE (AFU_ORTHOLOGUE AFUA_6G07600)-RELATED"/>
    <property type="match status" value="1"/>
</dbReference>
<dbReference type="InterPro" id="IPR024029">
    <property type="entry name" value="Pyridox_Oxase_FMN-dep"/>
</dbReference>
<dbReference type="Gene3D" id="2.30.110.10">
    <property type="entry name" value="Electron Transport, Fmn-binding Protein, Chain A"/>
    <property type="match status" value="1"/>
</dbReference>
<comment type="caution">
    <text evidence="2">The sequence shown here is derived from an EMBL/GenBank/DDBJ whole genome shotgun (WGS) entry which is preliminary data.</text>
</comment>
<reference evidence="2 3" key="1">
    <citation type="submission" date="2019-05" db="EMBL/GenBank/DDBJ databases">
        <title>Sulfitobacter sabulilitoris sp. nov., isolated from a marine sand.</title>
        <authorList>
            <person name="Yoon J.-H."/>
        </authorList>
    </citation>
    <scope>NUCLEOTIDE SEQUENCE [LARGE SCALE GENOMIC DNA]</scope>
    <source>
        <strain evidence="2 3">HSMS-29</strain>
    </source>
</reference>
<name>A0A5S3PI20_9RHOB</name>
<dbReference type="SUPFAM" id="SSF50475">
    <property type="entry name" value="FMN-binding split barrel"/>
    <property type="match status" value="1"/>
</dbReference>